<keyword evidence="2" id="KW-0812">Transmembrane</keyword>
<sequence>MQTLDQRRQSTLPRPPARIMAGSDKRPSSGGLPELPCLFYCFFFLLLGCLVSDRTVTKLVFKQTQPATGHGDTVTVRVIAG</sequence>
<organism evidence="3 4">
    <name type="scientific">Linum trigynum</name>
    <dbReference type="NCBI Taxonomy" id="586398"/>
    <lineage>
        <taxon>Eukaryota</taxon>
        <taxon>Viridiplantae</taxon>
        <taxon>Streptophyta</taxon>
        <taxon>Embryophyta</taxon>
        <taxon>Tracheophyta</taxon>
        <taxon>Spermatophyta</taxon>
        <taxon>Magnoliopsida</taxon>
        <taxon>eudicotyledons</taxon>
        <taxon>Gunneridae</taxon>
        <taxon>Pentapetalae</taxon>
        <taxon>rosids</taxon>
        <taxon>fabids</taxon>
        <taxon>Malpighiales</taxon>
        <taxon>Linaceae</taxon>
        <taxon>Linum</taxon>
    </lineage>
</organism>
<evidence type="ECO:0000313" key="4">
    <source>
        <dbReference type="Proteomes" id="UP001497516"/>
    </source>
</evidence>
<feature type="region of interest" description="Disordered" evidence="1">
    <location>
        <begin position="1"/>
        <end position="30"/>
    </location>
</feature>
<dbReference type="Proteomes" id="UP001497516">
    <property type="component" value="Chromosome 2"/>
</dbReference>
<proteinExistence type="predicted"/>
<name>A0AAV2D2S2_9ROSI</name>
<keyword evidence="4" id="KW-1185">Reference proteome</keyword>
<evidence type="ECO:0000256" key="1">
    <source>
        <dbReference type="SAM" id="MobiDB-lite"/>
    </source>
</evidence>
<keyword evidence="2" id="KW-1133">Transmembrane helix</keyword>
<dbReference type="AlphaFoldDB" id="A0AAV2D2S2"/>
<evidence type="ECO:0000313" key="3">
    <source>
        <dbReference type="EMBL" id="CAL1365938.1"/>
    </source>
</evidence>
<protein>
    <submittedName>
        <fullName evidence="3">Uncharacterized protein</fullName>
    </submittedName>
</protein>
<evidence type="ECO:0000256" key="2">
    <source>
        <dbReference type="SAM" id="Phobius"/>
    </source>
</evidence>
<reference evidence="3 4" key="1">
    <citation type="submission" date="2024-04" db="EMBL/GenBank/DDBJ databases">
        <authorList>
            <person name="Fracassetti M."/>
        </authorList>
    </citation>
    <scope>NUCLEOTIDE SEQUENCE [LARGE SCALE GENOMIC DNA]</scope>
</reference>
<dbReference type="EMBL" id="OZ034815">
    <property type="protein sequence ID" value="CAL1365938.1"/>
    <property type="molecule type" value="Genomic_DNA"/>
</dbReference>
<accession>A0AAV2D2S2</accession>
<feature type="transmembrane region" description="Helical" evidence="2">
    <location>
        <begin position="32"/>
        <end position="52"/>
    </location>
</feature>
<gene>
    <name evidence="3" type="ORF">LTRI10_LOCUS10407</name>
</gene>
<keyword evidence="2" id="KW-0472">Membrane</keyword>